<proteinExistence type="predicted"/>
<evidence type="ECO:0000259" key="2">
    <source>
        <dbReference type="Pfam" id="PF00724"/>
    </source>
</evidence>
<dbReference type="PANTHER" id="PTHR22893">
    <property type="entry name" value="NADH OXIDOREDUCTASE-RELATED"/>
    <property type="match status" value="1"/>
</dbReference>
<accession>A0A7U2N0I2</accession>
<dbReference type="InterPro" id="IPR045247">
    <property type="entry name" value="Oye-like"/>
</dbReference>
<dbReference type="GO" id="GO:0010181">
    <property type="term" value="F:FMN binding"/>
    <property type="evidence" value="ECO:0007669"/>
    <property type="project" value="InterPro"/>
</dbReference>
<dbReference type="Proteomes" id="UP000596276">
    <property type="component" value="Chromosome 8"/>
</dbReference>
<dbReference type="FunFam" id="3.20.20.70:FF:000138">
    <property type="entry name" value="NADPH dehydrogenase 1"/>
    <property type="match status" value="1"/>
</dbReference>
<evidence type="ECO:0000256" key="1">
    <source>
        <dbReference type="ARBA" id="ARBA00022857"/>
    </source>
</evidence>
<dbReference type="OMA" id="DQFWQDV"/>
<sequence>MSKLFTPLQVGFCQLKHRVIMAPLTRFRADDNNVPLPIAKEYYSQRASVPGTLIIAEATYISLAAGGYPNVPGIWSPEQIARWKEITDAVHAQGSYIFLQLWALGRVGDADTLKQDGFDLISSSAVPVDAGEPVPRAMTEEEIKQYIALYAQAARNAVMAGFDGVELHGGNGYLVDQFTQDTCNRRTDSWGGSIPNRSRFAVEVTRAMVQAIGSERVAVKLTPWNDQQGMKMKDMEQQFLHLITSLKELKLAYLHLTNPRVSVDEDVPLQGPPDGHPLEDNAGFVKAWGETSPVFLGGGYTPQSAKHTLDVDYPLNEIGAVFGRLFISNPDLPLRLRDGLPFTPYDRDSFYTPLSPIGYSDYPFSDQAVDLIPVRV</sequence>
<keyword evidence="4" id="KW-1185">Reference proteome</keyword>
<dbReference type="Gene3D" id="3.20.20.70">
    <property type="entry name" value="Aldolase class I"/>
    <property type="match status" value="1"/>
</dbReference>
<reference evidence="4" key="1">
    <citation type="journal article" date="2021" name="G3 (Bethesda)">
        <title>Chromosome assembled and annotated genome sequence of Aspergillus flavus NRRL 3357.</title>
        <authorList>
            <person name="Skerker J.M."/>
            <person name="Pianalto K.M."/>
            <person name="Mondo S.J."/>
            <person name="Yang K."/>
            <person name="Arkin A.P."/>
            <person name="Keller N.P."/>
            <person name="Grigoriev I.V."/>
            <person name="Louise Glass N.L."/>
        </authorList>
    </citation>
    <scope>NUCLEOTIDE SEQUENCE [LARGE SCALE GENOMIC DNA]</scope>
    <source>
        <strain evidence="4">ATCC 200026 / FGSC A1120 / IAM 13836 / NRRL 3357 / JCM 12722 / SRRC 167</strain>
    </source>
</reference>
<dbReference type="EMBL" id="CP044616">
    <property type="protein sequence ID" value="QRD92765.1"/>
    <property type="molecule type" value="Genomic_DNA"/>
</dbReference>
<dbReference type="VEuPathDB" id="FungiDB:AFLA_014156"/>
<evidence type="ECO:0000313" key="4">
    <source>
        <dbReference type="Proteomes" id="UP000596276"/>
    </source>
</evidence>
<dbReference type="PANTHER" id="PTHR22893:SF91">
    <property type="entry name" value="NADPH DEHYDROGENASE 2-RELATED"/>
    <property type="match status" value="1"/>
</dbReference>
<dbReference type="GO" id="GO:0003959">
    <property type="term" value="F:NADPH dehydrogenase activity"/>
    <property type="evidence" value="ECO:0007669"/>
    <property type="project" value="TreeGrafter"/>
</dbReference>
<name>A0A7U2N0I2_ASPFN</name>
<gene>
    <name evidence="3" type="ORF">F9C07_2236951</name>
</gene>
<organism evidence="3 4">
    <name type="scientific">Aspergillus flavus (strain ATCC 200026 / FGSC A1120 / IAM 13836 / NRRL 3357 / JCM 12722 / SRRC 167)</name>
    <dbReference type="NCBI Taxonomy" id="332952"/>
    <lineage>
        <taxon>Eukaryota</taxon>
        <taxon>Fungi</taxon>
        <taxon>Dikarya</taxon>
        <taxon>Ascomycota</taxon>
        <taxon>Pezizomycotina</taxon>
        <taxon>Eurotiomycetes</taxon>
        <taxon>Eurotiomycetidae</taxon>
        <taxon>Eurotiales</taxon>
        <taxon>Aspergillaceae</taxon>
        <taxon>Aspergillus</taxon>
        <taxon>Aspergillus subgen. Circumdati</taxon>
    </lineage>
</organism>
<keyword evidence="1" id="KW-0521">NADP</keyword>
<dbReference type="VEuPathDB" id="FungiDB:F9C07_2236951"/>
<dbReference type="InterPro" id="IPR001155">
    <property type="entry name" value="OxRdtase_FMN_N"/>
</dbReference>
<dbReference type="AlphaFoldDB" id="A0A7U2N0I2"/>
<dbReference type="SUPFAM" id="SSF51395">
    <property type="entry name" value="FMN-linked oxidoreductases"/>
    <property type="match status" value="1"/>
</dbReference>
<dbReference type="CDD" id="cd02933">
    <property type="entry name" value="OYE_like_FMN"/>
    <property type="match status" value="1"/>
</dbReference>
<feature type="domain" description="NADH:flavin oxidoreductase/NADH oxidase N-terminal" evidence="2">
    <location>
        <begin position="3"/>
        <end position="341"/>
    </location>
</feature>
<evidence type="ECO:0000313" key="3">
    <source>
        <dbReference type="EMBL" id="QRD92765.1"/>
    </source>
</evidence>
<dbReference type="InterPro" id="IPR013785">
    <property type="entry name" value="Aldolase_TIM"/>
</dbReference>
<protein>
    <submittedName>
        <fullName evidence="3">NADH-dependent flavin oxidoreductase</fullName>
    </submittedName>
</protein>
<dbReference type="Pfam" id="PF00724">
    <property type="entry name" value="Oxidored_FMN"/>
    <property type="match status" value="1"/>
</dbReference>